<feature type="domain" description="DUF3291" evidence="1">
    <location>
        <begin position="31"/>
        <end position="105"/>
    </location>
</feature>
<gene>
    <name evidence="2" type="ORF">NIES2135_03310</name>
</gene>
<evidence type="ECO:0000259" key="1">
    <source>
        <dbReference type="Pfam" id="PF11695"/>
    </source>
</evidence>
<dbReference type="InterPro" id="IPR021708">
    <property type="entry name" value="DUF3291"/>
</dbReference>
<dbReference type="Pfam" id="PF11695">
    <property type="entry name" value="DUF3291"/>
    <property type="match status" value="1"/>
</dbReference>
<sequence length="129" mass="14923">MPLISVTRLRVRSVRFLPAFLWYSFKSNQQAKQAQGNLASTIRAAGKNVFWTKTVWEDEASMRSFMRSGSHREVMPKLQNWCDEASVVHWQSERATSTTWEEAETAMFTSGRFSSLTHPSIAHQNHRFN</sequence>
<proteinExistence type="predicted"/>
<dbReference type="InterPro" id="IPR011008">
    <property type="entry name" value="Dimeric_a/b-barrel"/>
</dbReference>
<accession>A0A1Z4J9R8</accession>
<organism evidence="2 3">
    <name type="scientific">Leptolyngbya boryana NIES-2135</name>
    <dbReference type="NCBI Taxonomy" id="1973484"/>
    <lineage>
        <taxon>Bacteria</taxon>
        <taxon>Bacillati</taxon>
        <taxon>Cyanobacteriota</taxon>
        <taxon>Cyanophyceae</taxon>
        <taxon>Leptolyngbyales</taxon>
        <taxon>Leptolyngbyaceae</taxon>
        <taxon>Leptolyngbya group</taxon>
        <taxon>Leptolyngbya</taxon>
    </lineage>
</organism>
<reference evidence="2 3" key="1">
    <citation type="submission" date="2017-06" db="EMBL/GenBank/DDBJ databases">
        <title>Genome sequencing of cyanobaciteial culture collection at National Institute for Environmental Studies (NIES).</title>
        <authorList>
            <person name="Hirose Y."/>
            <person name="Shimura Y."/>
            <person name="Fujisawa T."/>
            <person name="Nakamura Y."/>
            <person name="Kawachi M."/>
        </authorList>
    </citation>
    <scope>NUCLEOTIDE SEQUENCE [LARGE SCALE GENOMIC DNA]</scope>
    <source>
        <strain evidence="2 3">NIES-2135</strain>
    </source>
</reference>
<dbReference type="SUPFAM" id="SSF54909">
    <property type="entry name" value="Dimeric alpha+beta barrel"/>
    <property type="match status" value="1"/>
</dbReference>
<evidence type="ECO:0000313" key="2">
    <source>
        <dbReference type="EMBL" id="BAY53525.1"/>
    </source>
</evidence>
<dbReference type="Proteomes" id="UP000217895">
    <property type="component" value="Chromosome"/>
</dbReference>
<dbReference type="EMBL" id="AP018203">
    <property type="protein sequence ID" value="BAY53525.1"/>
    <property type="molecule type" value="Genomic_DNA"/>
</dbReference>
<dbReference type="AlphaFoldDB" id="A0A1Z4J9R8"/>
<evidence type="ECO:0000313" key="3">
    <source>
        <dbReference type="Proteomes" id="UP000217895"/>
    </source>
</evidence>
<protein>
    <recommendedName>
        <fullName evidence="1">DUF3291 domain-containing protein</fullName>
    </recommendedName>
</protein>
<keyword evidence="3" id="KW-1185">Reference proteome</keyword>
<name>A0A1Z4J9R8_LEPBY</name>